<feature type="region of interest" description="Disordered" evidence="1">
    <location>
        <begin position="203"/>
        <end position="249"/>
    </location>
</feature>
<feature type="compositionally biased region" description="Basic and acidic residues" evidence="1">
    <location>
        <begin position="149"/>
        <end position="164"/>
    </location>
</feature>
<dbReference type="AlphaFoldDB" id="A0A5E4BTB8"/>
<organism evidence="3 4">
    <name type="scientific">Marmota monax</name>
    <name type="common">Woodchuck</name>
    <dbReference type="NCBI Taxonomy" id="9995"/>
    <lineage>
        <taxon>Eukaryota</taxon>
        <taxon>Metazoa</taxon>
        <taxon>Chordata</taxon>
        <taxon>Craniata</taxon>
        <taxon>Vertebrata</taxon>
        <taxon>Euteleostomi</taxon>
        <taxon>Mammalia</taxon>
        <taxon>Eutheria</taxon>
        <taxon>Euarchontoglires</taxon>
        <taxon>Glires</taxon>
        <taxon>Rodentia</taxon>
        <taxon>Sciuromorpha</taxon>
        <taxon>Sciuridae</taxon>
        <taxon>Xerinae</taxon>
        <taxon>Marmotini</taxon>
        <taxon>Marmota</taxon>
    </lineage>
</organism>
<gene>
    <name evidence="2" type="ORF">GHT09_017290</name>
    <name evidence="3" type="ORF">MONAX_5E028447</name>
</gene>
<accession>A0A5E4BTB8</accession>
<reference evidence="3 4" key="1">
    <citation type="submission" date="2019-04" db="EMBL/GenBank/DDBJ databases">
        <authorList>
            <person name="Alioto T."/>
            <person name="Alioto T."/>
        </authorList>
    </citation>
    <scope>NUCLEOTIDE SEQUENCE [LARGE SCALE GENOMIC DNA]</scope>
</reference>
<evidence type="ECO:0000256" key="1">
    <source>
        <dbReference type="SAM" id="MobiDB-lite"/>
    </source>
</evidence>
<dbReference type="Proteomes" id="UP000662637">
    <property type="component" value="Unassembled WGS sequence"/>
</dbReference>
<evidence type="ECO:0000313" key="3">
    <source>
        <dbReference type="EMBL" id="VTJ72745.1"/>
    </source>
</evidence>
<reference evidence="2" key="2">
    <citation type="submission" date="2020-08" db="EMBL/GenBank/DDBJ databases">
        <authorList>
            <person name="Shumante A."/>
            <person name="Zimin A.V."/>
            <person name="Puiu D."/>
            <person name="Salzberg S.L."/>
        </authorList>
    </citation>
    <scope>NUCLEOTIDE SEQUENCE</scope>
    <source>
        <strain evidence="2">WC2-LM</strain>
        <tissue evidence="2">Liver</tissue>
    </source>
</reference>
<protein>
    <submittedName>
        <fullName evidence="3">Uncharacterized protein</fullName>
    </submittedName>
</protein>
<keyword evidence="4" id="KW-1185">Reference proteome</keyword>
<feature type="region of interest" description="Disordered" evidence="1">
    <location>
        <begin position="143"/>
        <end position="164"/>
    </location>
</feature>
<feature type="region of interest" description="Disordered" evidence="1">
    <location>
        <begin position="262"/>
        <end position="298"/>
    </location>
</feature>
<evidence type="ECO:0000313" key="4">
    <source>
        <dbReference type="Proteomes" id="UP000335636"/>
    </source>
</evidence>
<dbReference type="EMBL" id="WJEC01006763">
    <property type="protein sequence ID" value="KAF7471625.1"/>
    <property type="molecule type" value="Genomic_DNA"/>
</dbReference>
<dbReference type="EMBL" id="CABDUW010000639">
    <property type="protein sequence ID" value="VTJ72745.1"/>
    <property type="molecule type" value="Genomic_DNA"/>
</dbReference>
<feature type="compositionally biased region" description="Basic and acidic residues" evidence="1">
    <location>
        <begin position="203"/>
        <end position="240"/>
    </location>
</feature>
<sequence>MGCGRPWELSCSGLGDSRGAFVLWTALEGHTAGGIFEPVRTQSVHSFSAEHSGFDKWGWGHACLELRLGAPFQYPQVHIRALGWSLPAASKGLAELAAATPSWAHLAPVRLRRTALLRVRANRSQVMERSVCRGDASEKLVHTECGTDGGKEREEGRQYRDPGENRRAIRELAAKARGHLRLHFLQKDLAFCFIPLSDFQSESQRRRAEETAEPSRNRTGDFGRIRRPLKTEDTRGDRAKGTRGQTGFNETGAEVAKLIDSCVRAPPPPPRAHNSAWRRGLSLGEEKGKSRNEGLLIN</sequence>
<name>A0A5E4BTB8_MARMO</name>
<proteinExistence type="predicted"/>
<dbReference type="Proteomes" id="UP000335636">
    <property type="component" value="Unassembled WGS sequence"/>
</dbReference>
<evidence type="ECO:0000313" key="2">
    <source>
        <dbReference type="EMBL" id="KAF7471625.1"/>
    </source>
</evidence>